<dbReference type="OrthoDB" id="5540870at2759"/>
<reference evidence="1" key="1">
    <citation type="submission" date="2022-07" db="EMBL/GenBank/DDBJ databases">
        <title>Phylogenomic reconstructions and comparative analyses of Kickxellomycotina fungi.</title>
        <authorList>
            <person name="Reynolds N.K."/>
            <person name="Stajich J.E."/>
            <person name="Barry K."/>
            <person name="Grigoriev I.V."/>
            <person name="Crous P."/>
            <person name="Smith M.E."/>
        </authorList>
    </citation>
    <scope>NUCLEOTIDE SEQUENCE</scope>
    <source>
        <strain evidence="1">NRRL 3115</strain>
    </source>
</reference>
<evidence type="ECO:0000313" key="2">
    <source>
        <dbReference type="Proteomes" id="UP001151518"/>
    </source>
</evidence>
<protein>
    <recommendedName>
        <fullName evidence="3">F-box domain-containing protein</fullName>
    </recommendedName>
</protein>
<accession>A0A9W8G5T7</accession>
<comment type="caution">
    <text evidence="1">The sequence shown here is derived from an EMBL/GenBank/DDBJ whole genome shotgun (WGS) entry which is preliminary data.</text>
</comment>
<name>A0A9W8G5T7_9FUNG</name>
<gene>
    <name evidence="1" type="ORF">GGI25_003520</name>
</gene>
<organism evidence="1 2">
    <name type="scientific">Coemansia spiralis</name>
    <dbReference type="NCBI Taxonomy" id="417178"/>
    <lineage>
        <taxon>Eukaryota</taxon>
        <taxon>Fungi</taxon>
        <taxon>Fungi incertae sedis</taxon>
        <taxon>Zoopagomycota</taxon>
        <taxon>Kickxellomycotina</taxon>
        <taxon>Kickxellomycetes</taxon>
        <taxon>Kickxellales</taxon>
        <taxon>Kickxellaceae</taxon>
        <taxon>Coemansia</taxon>
    </lineage>
</organism>
<dbReference type="SUPFAM" id="SSF52047">
    <property type="entry name" value="RNI-like"/>
    <property type="match status" value="1"/>
</dbReference>
<dbReference type="AlphaFoldDB" id="A0A9W8G5T7"/>
<sequence>MAVTLQTLPKQILDRILEICYNRLLPIYRPRFYKLHREFREYAHLCHSLRASALPYLYKRLIFERYNLTVEGVDKHKRSHEELEAAKKLPPQIKWMSNLRLIVEAGAFDKVTEVAISSCDRYPMPDDVLATLQKYEFEKHDWTHVTMLYINFKSDYELDDKEISADDDPGTPAKTAASGNDWVSEESFGALGSYLDITMPNVDELWMDDDRCRRIGPRCSMSNYIMDHLDRFKSLNLQFAYTPTFGVKVLPAHITRLTLSIHSAYDYVDIPRIVAPTLVSLTLMSIPLNYLWDRFCNVPGGPSKSRSSANGSYNVIEFSELEKLELTFHVPYRSVPSGKTEDDLMWDQYRKESGSDLEANYKGNPRLKTVSIKERTPKYTQLRTDGRRPRFPKLRHLQLNLYPGRVNDILKEIPVEQLYTLSISGDLVVYKSLRLKGLTNLRYSNLSCYSESRYRESAHGNRFLAHALGQSAHIRSIVVSASTEYRLKLPPADKIMCTGVRKLVLKAQITYADVPDLLRRLPMLESLELQRAMFVKPPASVRTAEGMAAHMLSTDMRPISTSLLKFFPDVLMRNATDDVVFYNILMVIARIPSLRELKMFSFYSTQFFRELLPLFKIHQVLPFIRHLTTLECTE</sequence>
<evidence type="ECO:0008006" key="3">
    <source>
        <dbReference type="Google" id="ProtNLM"/>
    </source>
</evidence>
<evidence type="ECO:0000313" key="1">
    <source>
        <dbReference type="EMBL" id="KAJ2676485.1"/>
    </source>
</evidence>
<proteinExistence type="predicted"/>
<dbReference type="Proteomes" id="UP001151518">
    <property type="component" value="Unassembled WGS sequence"/>
</dbReference>
<dbReference type="EMBL" id="JANBTW010000039">
    <property type="protein sequence ID" value="KAJ2676485.1"/>
    <property type="molecule type" value="Genomic_DNA"/>
</dbReference>